<evidence type="ECO:0000256" key="3">
    <source>
        <dbReference type="ARBA" id="ARBA00009119"/>
    </source>
</evidence>
<comment type="pathway">
    <text evidence="2">Protein modification; protein ubiquitination.</text>
</comment>
<dbReference type="OrthoDB" id="4788989at2759"/>
<evidence type="ECO:0000313" key="11">
    <source>
        <dbReference type="EMBL" id="CAG9818757.1"/>
    </source>
</evidence>
<dbReference type="GO" id="GO:0043161">
    <property type="term" value="P:proteasome-mediated ubiquitin-dependent protein catabolic process"/>
    <property type="evidence" value="ECO:0007669"/>
    <property type="project" value="TreeGrafter"/>
</dbReference>
<dbReference type="AlphaFoldDB" id="A0A9N9SGF4"/>
<dbReference type="GO" id="GO:0061630">
    <property type="term" value="F:ubiquitin protein ligase activity"/>
    <property type="evidence" value="ECO:0007669"/>
    <property type="project" value="UniProtKB-EC"/>
</dbReference>
<keyword evidence="7" id="KW-0863">Zinc-finger</keyword>
<gene>
    <name evidence="11" type="ORF">PHAECO_LOCUS6170</name>
</gene>
<evidence type="ECO:0000256" key="4">
    <source>
        <dbReference type="ARBA" id="ARBA00012483"/>
    </source>
</evidence>
<dbReference type="EMBL" id="OU896708">
    <property type="protein sequence ID" value="CAG9818757.1"/>
    <property type="molecule type" value="Genomic_DNA"/>
</dbReference>
<name>A0A9N9SGF4_PHACE</name>
<dbReference type="SUPFAM" id="SSF57850">
    <property type="entry name" value="RING/U-box"/>
    <property type="match status" value="1"/>
</dbReference>
<evidence type="ECO:0000313" key="12">
    <source>
        <dbReference type="Proteomes" id="UP001153737"/>
    </source>
</evidence>
<protein>
    <recommendedName>
        <fullName evidence="4">RING-type E3 ubiquitin transferase</fullName>
        <ecNumber evidence="4">2.3.2.27</ecNumber>
    </recommendedName>
</protein>
<dbReference type="Pfam" id="PF21361">
    <property type="entry name" value="Sina_ZnF"/>
    <property type="match status" value="1"/>
</dbReference>
<keyword evidence="5" id="KW-0808">Transferase</keyword>
<organism evidence="11 12">
    <name type="scientific">Phaedon cochleariae</name>
    <name type="common">Mustard beetle</name>
    <dbReference type="NCBI Taxonomy" id="80249"/>
    <lineage>
        <taxon>Eukaryota</taxon>
        <taxon>Metazoa</taxon>
        <taxon>Ecdysozoa</taxon>
        <taxon>Arthropoda</taxon>
        <taxon>Hexapoda</taxon>
        <taxon>Insecta</taxon>
        <taxon>Pterygota</taxon>
        <taxon>Neoptera</taxon>
        <taxon>Endopterygota</taxon>
        <taxon>Coleoptera</taxon>
        <taxon>Polyphaga</taxon>
        <taxon>Cucujiformia</taxon>
        <taxon>Chrysomeloidea</taxon>
        <taxon>Chrysomelidae</taxon>
        <taxon>Chrysomelinae</taxon>
        <taxon>Chrysomelini</taxon>
        <taxon>Phaedon</taxon>
    </lineage>
</organism>
<keyword evidence="6" id="KW-0479">Metal-binding</keyword>
<dbReference type="InterPro" id="IPR004162">
    <property type="entry name" value="SINA-like_animal"/>
</dbReference>
<proteinExistence type="inferred from homology"/>
<comment type="similarity">
    <text evidence="3">Belongs to the SINA (Seven in absentia) family.</text>
</comment>
<keyword evidence="12" id="KW-1185">Reference proteome</keyword>
<comment type="catalytic activity">
    <reaction evidence="1">
        <text>S-ubiquitinyl-[E2 ubiquitin-conjugating enzyme]-L-cysteine + [acceptor protein]-L-lysine = [E2 ubiquitin-conjugating enzyme]-L-cysteine + N(6)-ubiquitinyl-[acceptor protein]-L-lysine.</text>
        <dbReference type="EC" id="2.3.2.27"/>
    </reaction>
</comment>
<dbReference type="GO" id="GO:0031624">
    <property type="term" value="F:ubiquitin conjugating enzyme binding"/>
    <property type="evidence" value="ECO:0007669"/>
    <property type="project" value="TreeGrafter"/>
</dbReference>
<dbReference type="Gene3D" id="3.30.40.10">
    <property type="entry name" value="Zinc/RING finger domain, C3HC4 (zinc finger)"/>
    <property type="match status" value="3"/>
</dbReference>
<evidence type="ECO:0000256" key="1">
    <source>
        <dbReference type="ARBA" id="ARBA00000900"/>
    </source>
</evidence>
<dbReference type="PANTHER" id="PTHR45877">
    <property type="entry name" value="E3 UBIQUITIN-PROTEIN LIGASE SIAH2"/>
    <property type="match status" value="1"/>
</dbReference>
<dbReference type="Pfam" id="PF21362">
    <property type="entry name" value="Sina_RING"/>
    <property type="match status" value="1"/>
</dbReference>
<dbReference type="EC" id="2.3.2.27" evidence="4"/>
<reference evidence="11" key="2">
    <citation type="submission" date="2022-10" db="EMBL/GenBank/DDBJ databases">
        <authorList>
            <consortium name="ENA_rothamsted_submissions"/>
            <consortium name="culmorum"/>
            <person name="King R."/>
        </authorList>
    </citation>
    <scope>NUCLEOTIDE SEQUENCE</scope>
</reference>
<dbReference type="FunFam" id="3.30.40.10:FF:000041">
    <property type="entry name" value="E3 ubiquitin-protein ligase SINAT3"/>
    <property type="match status" value="1"/>
</dbReference>
<dbReference type="GO" id="GO:0008270">
    <property type="term" value="F:zinc ion binding"/>
    <property type="evidence" value="ECO:0007669"/>
    <property type="project" value="UniProtKB-KW"/>
</dbReference>
<evidence type="ECO:0000259" key="10">
    <source>
        <dbReference type="Pfam" id="PF21362"/>
    </source>
</evidence>
<keyword evidence="9" id="KW-0862">Zinc</keyword>
<evidence type="ECO:0000256" key="6">
    <source>
        <dbReference type="ARBA" id="ARBA00022723"/>
    </source>
</evidence>
<reference evidence="11" key="1">
    <citation type="submission" date="2022-01" db="EMBL/GenBank/DDBJ databases">
        <authorList>
            <person name="King R."/>
        </authorList>
    </citation>
    <scope>NUCLEOTIDE SEQUENCE</scope>
</reference>
<evidence type="ECO:0000256" key="9">
    <source>
        <dbReference type="ARBA" id="ARBA00022833"/>
    </source>
</evidence>
<evidence type="ECO:0000256" key="7">
    <source>
        <dbReference type="ARBA" id="ARBA00022771"/>
    </source>
</evidence>
<dbReference type="GO" id="GO:0005737">
    <property type="term" value="C:cytoplasm"/>
    <property type="evidence" value="ECO:0007669"/>
    <property type="project" value="TreeGrafter"/>
</dbReference>
<evidence type="ECO:0000256" key="8">
    <source>
        <dbReference type="ARBA" id="ARBA00022786"/>
    </source>
</evidence>
<feature type="domain" description="E3 ubiquitin-protein ligase Sina-like RING finger" evidence="10">
    <location>
        <begin position="302"/>
        <end position="336"/>
    </location>
</feature>
<dbReference type="Proteomes" id="UP001153737">
    <property type="component" value="Chromosome 2"/>
</dbReference>
<evidence type="ECO:0000256" key="2">
    <source>
        <dbReference type="ARBA" id="ARBA00004906"/>
    </source>
</evidence>
<dbReference type="InterPro" id="IPR013083">
    <property type="entry name" value="Znf_RING/FYVE/PHD"/>
</dbReference>
<sequence length="533" mass="61229">MNKEEFKITDKTALESKNLCKNCNKILNVTPIICILENDSVREICGRCSYQVAQLEGKKWRQYAYENFAQFLTYPCSNKKFGCDAILNWNQVLDHEIACTFQTTACPLSYTHIFPDKNCDWSGNVKKLNEHIEDAHKDCFVSPPQFDWLDSTINSIFFTHVGSQLVTVVIKHEIGNKFHCLVMVNGNDIESQCYRYQLELFNENRDNSIILRKSRLEPLGCILENFKNPTKMLEIDVDVIKEMLRITKGIHGKFGIVRKNKKEILQLTGIKDPEVLNGCTTPLAGKSKIILPDEPMLQELECPVCNEYMIPPIYICQAGHSICSECKLKVANCPNCRSQFSGARNFTLEKLTTRVHYPCKNREIGCSFVTTSDRIRGHESSCELSETPCILRCAHRCLRPSMYNHLTEKHANSLLAANTLHIRDVSDKKESFHVLYVFGELFRFSIKGSGFNPYKFNVQHQGMAEEEPVFKYELQFVDESPLGLNLSMTNSCQVLTDVPNKAHANAVNVPWEMLKPFIFDNKYFYFKIMINRI</sequence>
<dbReference type="PANTHER" id="PTHR45877:SF2">
    <property type="entry name" value="E3 UBIQUITIN-PROTEIN LIGASE SINA-RELATED"/>
    <property type="match status" value="1"/>
</dbReference>
<evidence type="ECO:0000256" key="5">
    <source>
        <dbReference type="ARBA" id="ARBA00022679"/>
    </source>
</evidence>
<accession>A0A9N9SGF4</accession>
<dbReference type="SUPFAM" id="SSF49599">
    <property type="entry name" value="TRAF domain-like"/>
    <property type="match status" value="2"/>
</dbReference>
<keyword evidence="8" id="KW-0833">Ubl conjugation pathway</keyword>
<dbReference type="InterPro" id="IPR049548">
    <property type="entry name" value="Sina-like_RING"/>
</dbReference>